<evidence type="ECO:0000313" key="2">
    <source>
        <dbReference type="Proteomes" id="UP000035425"/>
    </source>
</evidence>
<evidence type="ECO:0000313" key="1">
    <source>
        <dbReference type="EMBL" id="KLL11095.1"/>
    </source>
</evidence>
<comment type="caution">
    <text evidence="1">The sequence shown here is derived from an EMBL/GenBank/DDBJ whole genome shotgun (WGS) entry which is preliminary data.</text>
</comment>
<dbReference type="EMBL" id="JWIO01000020">
    <property type="protein sequence ID" value="KLL11095.1"/>
    <property type="molecule type" value="Genomic_DNA"/>
</dbReference>
<protein>
    <submittedName>
        <fullName evidence="1">Uncharacterized protein</fullName>
    </submittedName>
</protein>
<gene>
    <name evidence="1" type="ORF">FrCorBMG51_13920</name>
</gene>
<organism evidence="1 2">
    <name type="scientific">Protofrankia coriariae</name>
    <dbReference type="NCBI Taxonomy" id="1562887"/>
    <lineage>
        <taxon>Bacteria</taxon>
        <taxon>Bacillati</taxon>
        <taxon>Actinomycetota</taxon>
        <taxon>Actinomycetes</taxon>
        <taxon>Frankiales</taxon>
        <taxon>Frankiaceae</taxon>
        <taxon>Protofrankia</taxon>
    </lineage>
</organism>
<proteinExistence type="predicted"/>
<keyword evidence="2" id="KW-1185">Reference proteome</keyword>
<dbReference type="Proteomes" id="UP000035425">
    <property type="component" value="Unassembled WGS sequence"/>
</dbReference>
<name>A0ABR5F304_9ACTN</name>
<accession>A0ABR5F304</accession>
<sequence length="75" mass="8354">MSRVAVPGTYLVMDVMENSLALRLVPDDLWERVEPLLPRFETRRQGGGTAPIEDRAGRRVVEAAGVSDRPARRHG</sequence>
<reference evidence="1 2" key="1">
    <citation type="submission" date="2014-12" db="EMBL/GenBank/DDBJ databases">
        <title>Frankia sp. BMG5.1 draft genome.</title>
        <authorList>
            <person name="Gtari M."/>
            <person name="Ghodhbane-Gtari F."/>
            <person name="Nouioui I."/>
            <person name="Ktari A."/>
            <person name="Hezbri K."/>
            <person name="Mimouni W."/>
            <person name="Sbissi I."/>
            <person name="Ayari A."/>
            <person name="Yamanaka T."/>
            <person name="Normand P."/>
            <person name="Tisa L.S."/>
            <person name="Boudabous A."/>
        </authorList>
    </citation>
    <scope>NUCLEOTIDE SEQUENCE [LARGE SCALE GENOMIC DNA]</scope>
    <source>
        <strain evidence="1 2">BMG5.1</strain>
    </source>
</reference>